<keyword evidence="5" id="KW-1185">Reference proteome</keyword>
<dbReference type="InterPro" id="IPR041522">
    <property type="entry name" value="CdaR_GGDEF"/>
</dbReference>
<dbReference type="InterPro" id="IPR042070">
    <property type="entry name" value="PucR_C-HTH_sf"/>
</dbReference>
<evidence type="ECO:0000313" key="5">
    <source>
        <dbReference type="Proteomes" id="UP001589836"/>
    </source>
</evidence>
<dbReference type="Proteomes" id="UP001589836">
    <property type="component" value="Unassembled WGS sequence"/>
</dbReference>
<protein>
    <submittedName>
        <fullName evidence="4">PucR family transcriptional regulator</fullName>
    </submittedName>
</protein>
<dbReference type="PANTHER" id="PTHR33744">
    <property type="entry name" value="CARBOHYDRATE DIACID REGULATOR"/>
    <property type="match status" value="1"/>
</dbReference>
<feature type="domain" description="CdaR GGDEF-like" evidence="3">
    <location>
        <begin position="171"/>
        <end position="294"/>
    </location>
</feature>
<dbReference type="EMBL" id="JBHLTP010000004">
    <property type="protein sequence ID" value="MFC0523441.1"/>
    <property type="molecule type" value="Genomic_DNA"/>
</dbReference>
<proteinExistence type="inferred from homology"/>
<dbReference type="InterPro" id="IPR051448">
    <property type="entry name" value="CdaR-like_regulators"/>
</dbReference>
<comment type="caution">
    <text evidence="4">The sequence shown here is derived from an EMBL/GenBank/DDBJ whole genome shotgun (WGS) entry which is preliminary data.</text>
</comment>
<dbReference type="PANTHER" id="PTHR33744:SF1">
    <property type="entry name" value="DNA-BINDING TRANSCRIPTIONAL ACTIVATOR ADER"/>
    <property type="match status" value="1"/>
</dbReference>
<dbReference type="RefSeq" id="WP_377346232.1">
    <property type="nucleotide sequence ID" value="NZ_JBHLTP010000004.1"/>
</dbReference>
<gene>
    <name evidence="4" type="ORF">ACFFGV_07570</name>
</gene>
<evidence type="ECO:0000313" key="4">
    <source>
        <dbReference type="EMBL" id="MFC0523441.1"/>
    </source>
</evidence>
<organism evidence="4 5">
    <name type="scientific">Pontibacillus salicampi</name>
    <dbReference type="NCBI Taxonomy" id="1449801"/>
    <lineage>
        <taxon>Bacteria</taxon>
        <taxon>Bacillati</taxon>
        <taxon>Bacillota</taxon>
        <taxon>Bacilli</taxon>
        <taxon>Bacillales</taxon>
        <taxon>Bacillaceae</taxon>
        <taxon>Pontibacillus</taxon>
    </lineage>
</organism>
<evidence type="ECO:0000256" key="1">
    <source>
        <dbReference type="ARBA" id="ARBA00006754"/>
    </source>
</evidence>
<evidence type="ECO:0000259" key="3">
    <source>
        <dbReference type="Pfam" id="PF17853"/>
    </source>
</evidence>
<feature type="domain" description="PucR C-terminal helix-turn-helix" evidence="2">
    <location>
        <begin position="348"/>
        <end position="404"/>
    </location>
</feature>
<dbReference type="Pfam" id="PF13556">
    <property type="entry name" value="HTH_30"/>
    <property type="match status" value="1"/>
</dbReference>
<sequence length="410" mass="47830">MSESIQTPFQDFFDTPEGLADRIAEVLGFPVTIEDANHRIVSYSKHEKHVDDARSATIMQRKVPDHVVNGLWKQGVMSQLFETSEPIIVDSIEHIGLSNRLAIAVRKHNDILGFIWAQSNDTPVTPEHLQQMKDAAQMVSQHLLRQQAKKRKTEENQKEFFWQLLSGTLRHESEILHHAKRFDLQLAGPLCVVVFAFPEDMSHSIERHANYLTKTMHQSKVISRLFDDNQLVLLLNTKDTLHAPTVVQGFIRDFIQKMKERFVMEEMAGVYGLLYRSPEYIRDSYRQALKVLELKEQFPHPLADITGYEELGVYQFINELAALQKREQYRNEKLERIKQYDIDNRTSLYETLKTFLMQNSNVHQAAAQMHIHTNTLNYRLKRIKEIGNIDFKNPNQKTMLYLDILTEQTE</sequence>
<name>A0ABV6LM33_9BACI</name>
<dbReference type="Gene3D" id="1.10.10.2840">
    <property type="entry name" value="PucR C-terminal helix-turn-helix domain"/>
    <property type="match status" value="1"/>
</dbReference>
<dbReference type="InterPro" id="IPR025736">
    <property type="entry name" value="PucR_C-HTH_dom"/>
</dbReference>
<reference evidence="4 5" key="1">
    <citation type="submission" date="2024-09" db="EMBL/GenBank/DDBJ databases">
        <authorList>
            <person name="Sun Q."/>
            <person name="Mori K."/>
        </authorList>
    </citation>
    <scope>NUCLEOTIDE SEQUENCE [LARGE SCALE GENOMIC DNA]</scope>
    <source>
        <strain evidence="4 5">NCAIM B.02529</strain>
    </source>
</reference>
<dbReference type="Pfam" id="PF17853">
    <property type="entry name" value="GGDEF_2"/>
    <property type="match status" value="1"/>
</dbReference>
<accession>A0ABV6LM33</accession>
<comment type="similarity">
    <text evidence="1">Belongs to the CdaR family.</text>
</comment>
<evidence type="ECO:0000259" key="2">
    <source>
        <dbReference type="Pfam" id="PF13556"/>
    </source>
</evidence>